<evidence type="ECO:0000313" key="9">
    <source>
        <dbReference type="EMBL" id="SIT15782.1"/>
    </source>
</evidence>
<evidence type="ECO:0000313" key="10">
    <source>
        <dbReference type="Proteomes" id="UP000186795"/>
    </source>
</evidence>
<dbReference type="EMBL" id="FTOD01000016">
    <property type="protein sequence ID" value="SIT15782.1"/>
    <property type="molecule type" value="Genomic_DNA"/>
</dbReference>
<feature type="transmembrane region" description="Helical" evidence="7">
    <location>
        <begin position="86"/>
        <end position="110"/>
    </location>
</feature>
<reference evidence="10" key="1">
    <citation type="submission" date="2017-01" db="EMBL/GenBank/DDBJ databases">
        <authorList>
            <person name="Varghese N."/>
            <person name="Submissions S."/>
        </authorList>
    </citation>
    <scope>NUCLEOTIDE SEQUENCE [LARGE SCALE GENOMIC DNA]</scope>
    <source>
        <strain evidence="10">DSM 45196</strain>
    </source>
</reference>
<feature type="transmembrane region" description="Helical" evidence="7">
    <location>
        <begin position="20"/>
        <end position="41"/>
    </location>
</feature>
<evidence type="ECO:0000256" key="1">
    <source>
        <dbReference type="ARBA" id="ARBA00004651"/>
    </source>
</evidence>
<evidence type="ECO:0000256" key="5">
    <source>
        <dbReference type="ARBA" id="ARBA00022989"/>
    </source>
</evidence>
<feature type="transmembrane region" description="Helical" evidence="7">
    <location>
        <begin position="122"/>
        <end position="145"/>
    </location>
</feature>
<feature type="transmembrane region" description="Helical" evidence="7">
    <location>
        <begin position="265"/>
        <end position="289"/>
    </location>
</feature>
<comment type="subcellular location">
    <subcellularLocation>
        <location evidence="1">Cell membrane</location>
        <topology evidence="1">Multi-pass membrane protein</topology>
    </subcellularLocation>
</comment>
<dbReference type="GO" id="GO:0055085">
    <property type="term" value="P:transmembrane transport"/>
    <property type="evidence" value="ECO:0007669"/>
    <property type="project" value="InterPro"/>
</dbReference>
<dbReference type="Gene3D" id="1.10.3720.10">
    <property type="entry name" value="MetI-like"/>
    <property type="match status" value="1"/>
</dbReference>
<evidence type="ECO:0000256" key="2">
    <source>
        <dbReference type="ARBA" id="ARBA00022448"/>
    </source>
</evidence>
<proteinExistence type="predicted"/>
<sequence>MLPLEVKTEKTFALTRMWKYLLLFFILFVSALCLAAFPLFFRVEGEVISFDWEPGMEAILQFLTGTDGHAPGSVRDLTDYSNFGEMFGYSAFTLWFAGTLVLLVGVPAGMFFSKISGWPKSVVGFLGIIPDFVLAIFLQLVVILIYRKSGILVLEVASVYDQVAWVLPMITLTLVPLVYLVQFVSGRTRQILTEDFIRTAKAKGLSRIKIYMHHVFRNLLPSIRGQLHQLNATLLGNLLIIEYWFNSPGITRFLDTRDYYYPLMAKTLICLILIYWIAYGWMRLLLWLIGKRLAHD</sequence>
<dbReference type="PANTHER" id="PTHR30465">
    <property type="entry name" value="INNER MEMBRANE ABC TRANSPORTER"/>
    <property type="match status" value="1"/>
</dbReference>
<gene>
    <name evidence="9" type="ORF">SAMN05421790_11619</name>
</gene>
<dbReference type="CDD" id="cd06261">
    <property type="entry name" value="TM_PBP2"/>
    <property type="match status" value="1"/>
</dbReference>
<keyword evidence="2" id="KW-0813">Transport</keyword>
<accession>A0A1N7PYU9</accession>
<keyword evidence="4 7" id="KW-0812">Transmembrane</keyword>
<dbReference type="PANTHER" id="PTHR30465:SF0">
    <property type="entry name" value="OLIGOPEPTIDE TRANSPORT SYSTEM PERMEASE PROTEIN APPB"/>
    <property type="match status" value="1"/>
</dbReference>
<evidence type="ECO:0000259" key="8">
    <source>
        <dbReference type="Pfam" id="PF00528"/>
    </source>
</evidence>
<evidence type="ECO:0000256" key="3">
    <source>
        <dbReference type="ARBA" id="ARBA00022475"/>
    </source>
</evidence>
<keyword evidence="5 7" id="KW-1133">Transmembrane helix</keyword>
<dbReference type="SUPFAM" id="SSF161098">
    <property type="entry name" value="MetI-like"/>
    <property type="match status" value="1"/>
</dbReference>
<evidence type="ECO:0000256" key="6">
    <source>
        <dbReference type="ARBA" id="ARBA00023136"/>
    </source>
</evidence>
<feature type="transmembrane region" description="Helical" evidence="7">
    <location>
        <begin position="165"/>
        <end position="184"/>
    </location>
</feature>
<feature type="domain" description="ABC transmembrane type-1" evidence="8">
    <location>
        <begin position="103"/>
        <end position="280"/>
    </location>
</feature>
<dbReference type="Pfam" id="PF00528">
    <property type="entry name" value="BPD_transp_1"/>
    <property type="match status" value="1"/>
</dbReference>
<dbReference type="InterPro" id="IPR000515">
    <property type="entry name" value="MetI-like"/>
</dbReference>
<organism evidence="9 10">
    <name type="scientific">Kroppenstedtia eburnea</name>
    <dbReference type="NCBI Taxonomy" id="714067"/>
    <lineage>
        <taxon>Bacteria</taxon>
        <taxon>Bacillati</taxon>
        <taxon>Bacillota</taxon>
        <taxon>Bacilli</taxon>
        <taxon>Bacillales</taxon>
        <taxon>Thermoactinomycetaceae</taxon>
        <taxon>Kroppenstedtia</taxon>
    </lineage>
</organism>
<keyword evidence="10" id="KW-1185">Reference proteome</keyword>
<protein>
    <submittedName>
        <fullName evidence="9">Peptide/nickel transport system permease protein</fullName>
    </submittedName>
</protein>
<dbReference type="InterPro" id="IPR035906">
    <property type="entry name" value="MetI-like_sf"/>
</dbReference>
<keyword evidence="6 7" id="KW-0472">Membrane</keyword>
<dbReference type="Proteomes" id="UP000186795">
    <property type="component" value="Unassembled WGS sequence"/>
</dbReference>
<evidence type="ECO:0000256" key="4">
    <source>
        <dbReference type="ARBA" id="ARBA00022692"/>
    </source>
</evidence>
<name>A0A1N7PYU9_9BACL</name>
<dbReference type="AlphaFoldDB" id="A0A1N7PYU9"/>
<evidence type="ECO:0000256" key="7">
    <source>
        <dbReference type="SAM" id="Phobius"/>
    </source>
</evidence>
<keyword evidence="3" id="KW-1003">Cell membrane</keyword>
<dbReference type="GO" id="GO:0005886">
    <property type="term" value="C:plasma membrane"/>
    <property type="evidence" value="ECO:0007669"/>
    <property type="project" value="UniProtKB-SubCell"/>
</dbReference>